<dbReference type="PANTHER" id="PTHR42905:SF5">
    <property type="entry name" value="CARBOXYVINYL-CARBOXYPHOSPHONATE PHOSPHORYLMUTASE, CHLOROPLASTIC"/>
    <property type="match status" value="1"/>
</dbReference>
<dbReference type="GO" id="GO:0046421">
    <property type="term" value="F:methylisocitrate lyase activity"/>
    <property type="evidence" value="ECO:0007669"/>
    <property type="project" value="UniProtKB-EC"/>
</dbReference>
<dbReference type="SUPFAM" id="SSF51621">
    <property type="entry name" value="Phosphoenolpyruvate/pyruvate domain"/>
    <property type="match status" value="1"/>
</dbReference>
<evidence type="ECO:0000256" key="3">
    <source>
        <dbReference type="ARBA" id="ARBA00012260"/>
    </source>
</evidence>
<evidence type="ECO:0000256" key="4">
    <source>
        <dbReference type="ARBA" id="ARBA00044762"/>
    </source>
</evidence>
<protein>
    <recommendedName>
        <fullName evidence="6">2-methylisocitrate lyase</fullName>
        <ecNumber evidence="3">4.1.3.30</ecNumber>
    </recommendedName>
</protein>
<dbReference type="RefSeq" id="WP_312747518.1">
    <property type="nucleotide sequence ID" value="NZ_CP116968.1"/>
</dbReference>
<dbReference type="InterPro" id="IPR040442">
    <property type="entry name" value="Pyrv_kinase-like_dom_sf"/>
</dbReference>
<comment type="function">
    <text evidence="5">Involved in the catabolism of short chain fatty acids (SCFA) via the 2-methylcitrate cycle I (propionate degradation route). Catalyzes the thermodynamically favored C-C bond cleavage of (2R,3S)-2-methylisocitrate to yield pyruvate and succinate via an alpha-carboxy-carbanion intermediate.</text>
</comment>
<dbReference type="InterPro" id="IPR018523">
    <property type="entry name" value="Isocitrate_lyase_ph_CS"/>
</dbReference>
<sequence>MKKTTRMKELLLDKRIAVVPSAYDGLSARVIQSVGFEAIHMTGSGSSASLLGAPDIGLATVAEMSIHAKNITQAVDVPVIADADTGYGNALNVIRTIREFEHAGIVGVHIEDQVTPKRCGHLDGKELISAEEMAQKIQAAAEARKDPDFLLIARTDARNQHGLDEAIRRAKVYLEAGADCIFIESPHSPQEMMEIRKQVPGPLLANMVEGGKTPWLTVEELDQLGYNIVIYPLTGWMGAAVIVRELMNELKNTGTTQGFWKRTGMMMTFEELFNVLGYPNWQQYKERFICDTKSTSE</sequence>
<evidence type="ECO:0000313" key="7">
    <source>
        <dbReference type="EMBL" id="WNM63142.1"/>
    </source>
</evidence>
<keyword evidence="8" id="KW-1185">Reference proteome</keyword>
<comment type="subunit">
    <text evidence="4">Homotetramer; dimer of dimers.</text>
</comment>
<evidence type="ECO:0000256" key="1">
    <source>
        <dbReference type="ARBA" id="ARBA00001050"/>
    </source>
</evidence>
<dbReference type="EC" id="4.1.3.30" evidence="3"/>
<reference evidence="7 8" key="1">
    <citation type="submission" date="2023-01" db="EMBL/GenBank/DDBJ databases">
        <title>Cultivation and genomic characterization of new, ubiquitous marine nitrite-oxidizing bacteria from the Nitrospirales.</title>
        <authorList>
            <person name="Mueller A.J."/>
            <person name="Daebeler A."/>
            <person name="Herbold C.W."/>
            <person name="Kirkegaard R.H."/>
            <person name="Daims H."/>
        </authorList>
    </citation>
    <scope>NUCLEOTIDE SEQUENCE [LARGE SCALE GENOMIC DNA]</scope>
    <source>
        <strain evidence="7 8">DK</strain>
    </source>
</reference>
<gene>
    <name evidence="7" type="ORF">PQG83_05145</name>
</gene>
<accession>A0AA96GKP6</accession>
<dbReference type="PROSITE" id="PS00161">
    <property type="entry name" value="ISOCITRATE_LYASE"/>
    <property type="match status" value="1"/>
</dbReference>
<proteinExistence type="inferred from homology"/>
<dbReference type="InterPro" id="IPR015813">
    <property type="entry name" value="Pyrv/PenolPyrv_kinase-like_dom"/>
</dbReference>
<dbReference type="Gene3D" id="3.20.20.60">
    <property type="entry name" value="Phosphoenolpyruvate-binding domains"/>
    <property type="match status" value="1"/>
</dbReference>
<evidence type="ECO:0000313" key="8">
    <source>
        <dbReference type="Proteomes" id="UP001302494"/>
    </source>
</evidence>
<dbReference type="KEGG" id="nneo:PQG83_05145"/>
<dbReference type="AlphaFoldDB" id="A0AA96GKP6"/>
<comment type="similarity">
    <text evidence="2">Belongs to the isocitrate lyase/PEP mutase superfamily. Methylisocitrate lyase family.</text>
</comment>
<organism evidence="7 8">
    <name type="scientific">Candidatus Nitrospira neomarina</name>
    <dbReference type="NCBI Taxonomy" id="3020899"/>
    <lineage>
        <taxon>Bacteria</taxon>
        <taxon>Pseudomonadati</taxon>
        <taxon>Nitrospirota</taxon>
        <taxon>Nitrospiria</taxon>
        <taxon>Nitrospirales</taxon>
        <taxon>Nitrospiraceae</taxon>
        <taxon>Nitrospira</taxon>
    </lineage>
</organism>
<comment type="catalytic activity">
    <reaction evidence="1">
        <text>(2S,3R)-3-hydroxybutane-1,2,3-tricarboxylate = pyruvate + succinate</text>
        <dbReference type="Rhea" id="RHEA:16809"/>
        <dbReference type="ChEBI" id="CHEBI:15361"/>
        <dbReference type="ChEBI" id="CHEBI:30031"/>
        <dbReference type="ChEBI" id="CHEBI:57429"/>
        <dbReference type="EC" id="4.1.3.30"/>
    </reaction>
</comment>
<dbReference type="FunFam" id="3.20.20.60:FF:000009">
    <property type="entry name" value="2-methylisocitrate lyase"/>
    <property type="match status" value="1"/>
</dbReference>
<dbReference type="InterPro" id="IPR039556">
    <property type="entry name" value="ICL/PEPM"/>
</dbReference>
<evidence type="ECO:0000256" key="6">
    <source>
        <dbReference type="ARBA" id="ARBA00073849"/>
    </source>
</evidence>
<keyword evidence="7" id="KW-0456">Lyase</keyword>
<dbReference type="PANTHER" id="PTHR42905">
    <property type="entry name" value="PHOSPHOENOLPYRUVATE CARBOXYLASE"/>
    <property type="match status" value="1"/>
</dbReference>
<dbReference type="Pfam" id="PF13714">
    <property type="entry name" value="PEP_mutase"/>
    <property type="match status" value="1"/>
</dbReference>
<dbReference type="CDD" id="cd00377">
    <property type="entry name" value="ICL_PEPM"/>
    <property type="match status" value="1"/>
</dbReference>
<dbReference type="EMBL" id="CP116968">
    <property type="protein sequence ID" value="WNM63142.1"/>
    <property type="molecule type" value="Genomic_DNA"/>
</dbReference>
<evidence type="ECO:0000256" key="5">
    <source>
        <dbReference type="ARBA" id="ARBA00057039"/>
    </source>
</evidence>
<evidence type="ECO:0000256" key="2">
    <source>
        <dbReference type="ARBA" id="ARBA00009282"/>
    </source>
</evidence>
<name>A0AA96GKP6_9BACT</name>
<dbReference type="Proteomes" id="UP001302494">
    <property type="component" value="Chromosome"/>
</dbReference>